<gene>
    <name evidence="6" type="ORF">C8N35_104137</name>
</gene>
<dbReference type="InterPro" id="IPR009057">
    <property type="entry name" value="Homeodomain-like_sf"/>
</dbReference>
<proteinExistence type="predicted"/>
<keyword evidence="7" id="KW-1185">Reference proteome</keyword>
<evidence type="ECO:0000256" key="4">
    <source>
        <dbReference type="PROSITE-ProRule" id="PRU00023"/>
    </source>
</evidence>
<dbReference type="SUPFAM" id="SSF46689">
    <property type="entry name" value="Homeodomain-like"/>
    <property type="match status" value="2"/>
</dbReference>
<dbReference type="Proteomes" id="UP000244081">
    <property type="component" value="Unassembled WGS sequence"/>
</dbReference>
<comment type="caution">
    <text evidence="6">The sequence shown here is derived from an EMBL/GenBank/DDBJ whole genome shotgun (WGS) entry which is preliminary data.</text>
</comment>
<dbReference type="Pfam" id="PF12833">
    <property type="entry name" value="HTH_18"/>
    <property type="match status" value="1"/>
</dbReference>
<dbReference type="GO" id="GO:0003700">
    <property type="term" value="F:DNA-binding transcription factor activity"/>
    <property type="evidence" value="ECO:0007669"/>
    <property type="project" value="InterPro"/>
</dbReference>
<sequence>MDPLSDIISFLRLRSYLVGGFEAGGSWSIGFDAHEAIKCYAVTAGACWIAVEGAGEPVFLQKDDCFMLPQGRPFQIASDLSLPPDNWQRHFLGAEEGALVKLNDGSGVTVLGGHFALAGPQAEILLGMLPPIVHLRGGTEAETLRWAFERMRQELTDLKPGAILIAQQLACMIFIQALRLYLDKNKGIGWLFALSDQRIGAAIKAIHREPSRRWTVETLATEADMSRASFAARFRRLVGESPIEYLTRWRMLLAGRSLEHGQPIGAIAHSLGYESESAFRTAFKRVTGTTPRHHARSPGHSGAVRFLVQSGT</sequence>
<feature type="repeat" description="ANK" evidence="4">
    <location>
        <begin position="287"/>
        <end position="312"/>
    </location>
</feature>
<reference evidence="6 7" key="1">
    <citation type="submission" date="2018-04" db="EMBL/GenBank/DDBJ databases">
        <title>Genomic Encyclopedia of Archaeal and Bacterial Type Strains, Phase II (KMG-II): from individual species to whole genera.</title>
        <authorList>
            <person name="Goeker M."/>
        </authorList>
    </citation>
    <scope>NUCLEOTIDE SEQUENCE [LARGE SCALE GENOMIC DNA]</scope>
    <source>
        <strain evidence="6 7">DSM 23382</strain>
    </source>
</reference>
<dbReference type="EMBL" id="QAYG01000004">
    <property type="protein sequence ID" value="PTW60514.1"/>
    <property type="molecule type" value="Genomic_DNA"/>
</dbReference>
<dbReference type="GO" id="GO:0043565">
    <property type="term" value="F:sequence-specific DNA binding"/>
    <property type="evidence" value="ECO:0007669"/>
    <property type="project" value="InterPro"/>
</dbReference>
<evidence type="ECO:0000256" key="1">
    <source>
        <dbReference type="ARBA" id="ARBA00023015"/>
    </source>
</evidence>
<accession>A0A2T5V9V5</accession>
<dbReference type="PROSITE" id="PS50088">
    <property type="entry name" value="ANK_REPEAT"/>
    <property type="match status" value="1"/>
</dbReference>
<keyword evidence="2" id="KW-0238">DNA-binding</keyword>
<keyword evidence="4" id="KW-0040">ANK repeat</keyword>
<evidence type="ECO:0000313" key="7">
    <source>
        <dbReference type="Proteomes" id="UP000244081"/>
    </source>
</evidence>
<dbReference type="OrthoDB" id="9783876at2"/>
<evidence type="ECO:0000259" key="5">
    <source>
        <dbReference type="PROSITE" id="PS01124"/>
    </source>
</evidence>
<dbReference type="InterPro" id="IPR050204">
    <property type="entry name" value="AraC_XylS_family_regulators"/>
</dbReference>
<dbReference type="AlphaFoldDB" id="A0A2T5V9V5"/>
<dbReference type="Gene3D" id="1.10.10.60">
    <property type="entry name" value="Homeodomain-like"/>
    <property type="match status" value="2"/>
</dbReference>
<name>A0A2T5V9V5_9HYPH</name>
<feature type="domain" description="HTH araC/xylS-type" evidence="5">
    <location>
        <begin position="200"/>
        <end position="297"/>
    </location>
</feature>
<dbReference type="PANTHER" id="PTHR46796">
    <property type="entry name" value="HTH-TYPE TRANSCRIPTIONAL ACTIVATOR RHAS-RELATED"/>
    <property type="match status" value="1"/>
</dbReference>
<dbReference type="Pfam" id="PF12852">
    <property type="entry name" value="Cupin_6"/>
    <property type="match status" value="1"/>
</dbReference>
<keyword evidence="3" id="KW-0804">Transcription</keyword>
<dbReference type="RefSeq" id="WP_107990122.1">
    <property type="nucleotide sequence ID" value="NZ_QAYG01000004.1"/>
</dbReference>
<dbReference type="InterPro" id="IPR018060">
    <property type="entry name" value="HTH_AraC"/>
</dbReference>
<dbReference type="PANTHER" id="PTHR46796:SF7">
    <property type="entry name" value="ARAC FAMILY TRANSCRIPTIONAL REGULATOR"/>
    <property type="match status" value="1"/>
</dbReference>
<evidence type="ECO:0000256" key="3">
    <source>
        <dbReference type="ARBA" id="ARBA00023163"/>
    </source>
</evidence>
<evidence type="ECO:0000313" key="6">
    <source>
        <dbReference type="EMBL" id="PTW60514.1"/>
    </source>
</evidence>
<dbReference type="InterPro" id="IPR032783">
    <property type="entry name" value="AraC_lig"/>
</dbReference>
<dbReference type="InterPro" id="IPR002110">
    <property type="entry name" value="Ankyrin_rpt"/>
</dbReference>
<dbReference type="SMART" id="SM00342">
    <property type="entry name" value="HTH_ARAC"/>
    <property type="match status" value="1"/>
</dbReference>
<dbReference type="PROSITE" id="PS01124">
    <property type="entry name" value="HTH_ARAC_FAMILY_2"/>
    <property type="match status" value="1"/>
</dbReference>
<dbReference type="PROSITE" id="PS50297">
    <property type="entry name" value="ANK_REP_REGION"/>
    <property type="match status" value="1"/>
</dbReference>
<protein>
    <submittedName>
        <fullName evidence="6">AraC family transcriptional regulator</fullName>
    </submittedName>
</protein>
<organism evidence="6 7">
    <name type="scientific">Breoghania corrubedonensis</name>
    <dbReference type="NCBI Taxonomy" id="665038"/>
    <lineage>
        <taxon>Bacteria</taxon>
        <taxon>Pseudomonadati</taxon>
        <taxon>Pseudomonadota</taxon>
        <taxon>Alphaproteobacteria</taxon>
        <taxon>Hyphomicrobiales</taxon>
        <taxon>Stappiaceae</taxon>
        <taxon>Breoghania</taxon>
    </lineage>
</organism>
<keyword evidence="1" id="KW-0805">Transcription regulation</keyword>
<evidence type="ECO:0000256" key="2">
    <source>
        <dbReference type="ARBA" id="ARBA00023125"/>
    </source>
</evidence>